<feature type="transmembrane region" description="Helical" evidence="1">
    <location>
        <begin position="376"/>
        <end position="399"/>
    </location>
</feature>
<dbReference type="AlphaFoldDB" id="A0A1G5E2H8"/>
<feature type="transmembrane region" description="Helical" evidence="1">
    <location>
        <begin position="478"/>
        <end position="497"/>
    </location>
</feature>
<keyword evidence="1" id="KW-1133">Transmembrane helix</keyword>
<feature type="transmembrane region" description="Helical" evidence="1">
    <location>
        <begin position="30"/>
        <end position="49"/>
    </location>
</feature>
<keyword evidence="1" id="KW-0472">Membrane</keyword>
<evidence type="ECO:0000313" key="3">
    <source>
        <dbReference type="Proteomes" id="UP000183047"/>
    </source>
</evidence>
<sequence>MILVRFFVPLIYSVMIGGAWSLWSRKKFSSSVAPAYMLHVLVVLLSGLVFKRLSIGIYGGIFAALVLSVLYVLKDKKQYATAFGRVSEYANELWNGGLFTFFVFYVLCFFLNSQKCFAFWDEFSHWGMFLKESLRLDSLYCMSPLEFVHKDYVPAITLFETIWCKLNFRFAEADAYRAIQIFMFALLMPMFESFNAYSKKKLFRLSPVAIALLIPLIFNTENAFLFYHSIYCDIAVAIVLYWCMFEAYRKYDNPAYQCMLIAIGVSVLVLSKMIAMALLPLVVVFFVIRVYFFSDKKLKEKENILMILPVALPVGLWGWFNKFAEMHVGKTGEIQTYSGMKVSSLKDVFLHPDNGAIPYLEEVKSEFADAIIYRDILLHGSYCVAIIFMVITFLVVSFYTNDIIKRRLMRLLGLWTLASGIFYALLIYFLYATSFSEYEAVRLASFERYMNSFVIAALFLLIAVYYDSEIWKGHIKGYYLILILLSVGLAFFHVNAFDQVLPGGIAKDAEYVQEYTSSASFIMDNTGEDDRIFIIKRGDNGKFIWHERYYCSPRIIGGGSIGAPVDEEDVWSWDATAEQLIEALRDYDFIYFSGLDEDFVNKYSGVFEDPSQITEGKIYRISGIEPKVILE</sequence>
<proteinExistence type="predicted"/>
<dbReference type="OrthoDB" id="2065709at2"/>
<dbReference type="RefSeq" id="WP_074462351.1">
    <property type="nucleotide sequence ID" value="NZ_FMUR01000010.1"/>
</dbReference>
<name>A0A1G5E2H8_9FIRM</name>
<feature type="transmembrane region" description="Helical" evidence="1">
    <location>
        <begin position="449"/>
        <end position="466"/>
    </location>
</feature>
<gene>
    <name evidence="2" type="ORF">SAMN02910451_01744</name>
</gene>
<evidence type="ECO:0000256" key="1">
    <source>
        <dbReference type="SAM" id="Phobius"/>
    </source>
</evidence>
<feature type="transmembrane region" description="Helical" evidence="1">
    <location>
        <begin position="175"/>
        <end position="195"/>
    </location>
</feature>
<dbReference type="EMBL" id="FMUR01000010">
    <property type="protein sequence ID" value="SCY21087.1"/>
    <property type="molecule type" value="Genomic_DNA"/>
</dbReference>
<accession>A0A1G5E2H8</accession>
<feature type="transmembrane region" description="Helical" evidence="1">
    <location>
        <begin position="411"/>
        <end position="429"/>
    </location>
</feature>
<keyword evidence="3" id="KW-1185">Reference proteome</keyword>
<feature type="transmembrane region" description="Helical" evidence="1">
    <location>
        <begin position="202"/>
        <end position="218"/>
    </location>
</feature>
<feature type="transmembrane region" description="Helical" evidence="1">
    <location>
        <begin position="276"/>
        <end position="292"/>
    </location>
</feature>
<feature type="transmembrane region" description="Helical" evidence="1">
    <location>
        <begin position="55"/>
        <end position="73"/>
    </location>
</feature>
<organism evidence="2 3">
    <name type="scientific">Butyrivibrio hungatei</name>
    <dbReference type="NCBI Taxonomy" id="185008"/>
    <lineage>
        <taxon>Bacteria</taxon>
        <taxon>Bacillati</taxon>
        <taxon>Bacillota</taxon>
        <taxon>Clostridia</taxon>
        <taxon>Lachnospirales</taxon>
        <taxon>Lachnospiraceae</taxon>
        <taxon>Butyrivibrio</taxon>
    </lineage>
</organism>
<feature type="transmembrane region" description="Helical" evidence="1">
    <location>
        <begin position="6"/>
        <end position="23"/>
    </location>
</feature>
<evidence type="ECO:0000313" key="2">
    <source>
        <dbReference type="EMBL" id="SCY21087.1"/>
    </source>
</evidence>
<feature type="transmembrane region" description="Helical" evidence="1">
    <location>
        <begin position="224"/>
        <end position="242"/>
    </location>
</feature>
<protein>
    <recommendedName>
        <fullName evidence="4">Dolichyl-phosphate-mannose-protein mannosyltransferase</fullName>
    </recommendedName>
</protein>
<evidence type="ECO:0008006" key="4">
    <source>
        <dbReference type="Google" id="ProtNLM"/>
    </source>
</evidence>
<keyword evidence="1" id="KW-0812">Transmembrane</keyword>
<feature type="transmembrane region" description="Helical" evidence="1">
    <location>
        <begin position="93"/>
        <end position="112"/>
    </location>
</feature>
<dbReference type="Proteomes" id="UP000183047">
    <property type="component" value="Unassembled WGS sequence"/>
</dbReference>
<reference evidence="3" key="1">
    <citation type="submission" date="2016-10" db="EMBL/GenBank/DDBJ databases">
        <authorList>
            <person name="Varghese N."/>
            <person name="Submissions S."/>
        </authorList>
    </citation>
    <scope>NUCLEOTIDE SEQUENCE [LARGE SCALE GENOMIC DNA]</scope>
    <source>
        <strain evidence="3">XBD2006</strain>
    </source>
</reference>